<proteinExistence type="predicted"/>
<gene>
    <name evidence="1" type="ORF">JR064_20525</name>
</gene>
<evidence type="ECO:0000313" key="2">
    <source>
        <dbReference type="Proteomes" id="UP000695802"/>
    </source>
</evidence>
<sequence length="122" mass="13047">MPDLPSPASPLHLLRWVLDDDLDAAIDAGLMDYVGTADDDLLDPAYPQLHAQLLAAQQRLREAWAARERYRARSARLARRAAAREARRAPPATVAAAAPSLPPAAAAILARAKARAAARGPQ</sequence>
<accession>A0ABS3B7T3</accession>
<dbReference type="RefSeq" id="WP_206230961.1">
    <property type="nucleotide sequence ID" value="NZ_JAFIWB010000033.1"/>
</dbReference>
<name>A0ABS3B7T3_9XANT</name>
<organism evidence="1 2">
    <name type="scientific">Xanthomonas bonasiae</name>
    <dbReference type="NCBI Taxonomy" id="2810351"/>
    <lineage>
        <taxon>Bacteria</taxon>
        <taxon>Pseudomonadati</taxon>
        <taxon>Pseudomonadota</taxon>
        <taxon>Gammaproteobacteria</taxon>
        <taxon>Lysobacterales</taxon>
        <taxon>Lysobacteraceae</taxon>
        <taxon>Xanthomonas</taxon>
    </lineage>
</organism>
<protein>
    <submittedName>
        <fullName evidence="1">Uncharacterized protein</fullName>
    </submittedName>
</protein>
<evidence type="ECO:0000313" key="1">
    <source>
        <dbReference type="EMBL" id="MBN6104556.1"/>
    </source>
</evidence>
<comment type="caution">
    <text evidence="1">The sequence shown here is derived from an EMBL/GenBank/DDBJ whole genome shotgun (WGS) entry which is preliminary data.</text>
</comment>
<reference evidence="1 2" key="1">
    <citation type="submission" date="2021-02" db="EMBL/GenBank/DDBJ databases">
        <title>Taxonomically Unique Crown Gall-Associated Xanthomonas Stains Have Deficiency in Virulence Repertories.</title>
        <authorList>
            <person name="Mafakheri H."/>
            <person name="Taghavi S.M."/>
            <person name="Dimkic I."/>
            <person name="Nemanja K."/>
            <person name="Osdaghi E."/>
        </authorList>
    </citation>
    <scope>NUCLEOTIDE SEQUENCE [LARGE SCALE GENOMIC DNA]</scope>
    <source>
        <strain evidence="1 2">FX4</strain>
    </source>
</reference>
<dbReference type="EMBL" id="JAFIWB010000033">
    <property type="protein sequence ID" value="MBN6104556.1"/>
    <property type="molecule type" value="Genomic_DNA"/>
</dbReference>
<keyword evidence="2" id="KW-1185">Reference proteome</keyword>
<dbReference type="Proteomes" id="UP000695802">
    <property type="component" value="Unassembled WGS sequence"/>
</dbReference>